<sequence length="465" mass="50777">MKGKVYLVGCGPGAPDLLTLRAVEVLQEADVVLFDRLVDSEVLGHAENAEKIDVGKEPGESEKQREINQLIYSKAEDGKVVVRLKNGNPAIFARGGEELRFLRKRGIAVEIVPGLSSATSLPPIHGIPLTMREVSSSLSILSGYGAGGEEPRWREVGNTDVVLMTVGNLSRVVDRLLESGRSEETSCALIISGTTERERLLVSSLSEVTEMAEEVGVEPPAILIVGDVVDELLDLEGRTLAAFRPGREVERTESLVEEAGASPKIYSICEVDTSANSELAEALEEEWDVLVFMSSNGVRSAAELTDIPGRDVIAIGERTKAELEKLGCETIILPETRSSKGVEELLEGRGWKALALRSSMAEEDIECAKNVVAYSVEPRDVSGVLEDYLAEEPDFTLLTSSGVLKLLLEAAEEEGREERLEAQLDKTFLISLGRRTTRTALANDIWINYELPRPNLEDFFRGNDQ</sequence>
<dbReference type="EMBL" id="LHYG01000004">
    <property type="protein sequence ID" value="KXB06385.1"/>
    <property type="molecule type" value="Genomic_DNA"/>
</dbReference>
<evidence type="ECO:0000256" key="6">
    <source>
        <dbReference type="ARBA" id="ARBA00023244"/>
    </source>
</evidence>
<dbReference type="NCBIfam" id="NF004790">
    <property type="entry name" value="PRK06136.1"/>
    <property type="match status" value="1"/>
</dbReference>
<dbReference type="InterPro" id="IPR003754">
    <property type="entry name" value="4pyrrol_synth_uPrphyn_synth"/>
</dbReference>
<protein>
    <recommendedName>
        <fullName evidence="2">uroporphyrinogen-III C-methyltransferase</fullName>
        <ecNumber evidence="2">2.1.1.107</ecNumber>
    </recommendedName>
</protein>
<evidence type="ECO:0000313" key="10">
    <source>
        <dbReference type="Proteomes" id="UP000070491"/>
    </source>
</evidence>
<feature type="domain" description="Tetrapyrrole methylase" evidence="7">
    <location>
        <begin position="4"/>
        <end position="208"/>
    </location>
</feature>
<dbReference type="PANTHER" id="PTHR45790:SF3">
    <property type="entry name" value="S-ADENOSYL-L-METHIONINE-DEPENDENT UROPORPHYRINOGEN III METHYLTRANSFERASE, CHLOROPLASTIC"/>
    <property type="match status" value="1"/>
</dbReference>
<dbReference type="EC" id="2.1.1.107" evidence="2"/>
<dbReference type="InterPro" id="IPR035996">
    <property type="entry name" value="4pyrrol_Methylase_sf"/>
</dbReference>
<dbReference type="InterPro" id="IPR000878">
    <property type="entry name" value="4pyrrol_Mease"/>
</dbReference>
<dbReference type="GO" id="GO:0004851">
    <property type="term" value="F:uroporphyrin-III C-methyltransferase activity"/>
    <property type="evidence" value="ECO:0007669"/>
    <property type="project" value="UniProtKB-EC"/>
</dbReference>
<dbReference type="FunFam" id="3.40.1010.10:FF:000001">
    <property type="entry name" value="Siroheme synthase"/>
    <property type="match status" value="1"/>
</dbReference>
<dbReference type="InterPro" id="IPR014776">
    <property type="entry name" value="4pyrrole_Mease_sub2"/>
</dbReference>
<dbReference type="InterPro" id="IPR014777">
    <property type="entry name" value="4pyrrole_Mease_sub1"/>
</dbReference>
<dbReference type="Proteomes" id="UP000070491">
    <property type="component" value="Unassembled WGS sequence"/>
</dbReference>
<evidence type="ECO:0000256" key="1">
    <source>
        <dbReference type="ARBA" id="ARBA00011738"/>
    </source>
</evidence>
<dbReference type="Gene3D" id="3.40.1010.10">
    <property type="entry name" value="Cobalt-precorrin-4 Transmethylase, Domain 1"/>
    <property type="match status" value="1"/>
</dbReference>
<dbReference type="GO" id="GO:0004852">
    <property type="term" value="F:uroporphyrinogen-III synthase activity"/>
    <property type="evidence" value="ECO:0007669"/>
    <property type="project" value="InterPro"/>
</dbReference>
<dbReference type="InterPro" id="IPR006366">
    <property type="entry name" value="CobA/CysG_C"/>
</dbReference>
<comment type="subunit">
    <text evidence="1">Homodimer.</text>
</comment>
<dbReference type="InterPro" id="IPR050161">
    <property type="entry name" value="Siro_Cobalamin_biosynth"/>
</dbReference>
<feature type="domain" description="Tetrapyrrole biosynthesis uroporphyrinogen III synthase" evidence="8">
    <location>
        <begin position="252"/>
        <end position="459"/>
    </location>
</feature>
<keyword evidence="5" id="KW-0949">S-adenosyl-L-methionine</keyword>
<evidence type="ECO:0000256" key="5">
    <source>
        <dbReference type="ARBA" id="ARBA00022691"/>
    </source>
</evidence>
<evidence type="ECO:0000256" key="2">
    <source>
        <dbReference type="ARBA" id="ARBA00012162"/>
    </source>
</evidence>
<keyword evidence="6" id="KW-0627">Porphyrin biosynthesis</keyword>
<dbReference type="SUPFAM" id="SSF69618">
    <property type="entry name" value="HemD-like"/>
    <property type="match status" value="1"/>
</dbReference>
<dbReference type="Pfam" id="PF02602">
    <property type="entry name" value="HEM4"/>
    <property type="match status" value="1"/>
</dbReference>
<evidence type="ECO:0000259" key="8">
    <source>
        <dbReference type="Pfam" id="PF02602"/>
    </source>
</evidence>
<dbReference type="Gene3D" id="3.30.950.10">
    <property type="entry name" value="Methyltransferase, Cobalt-precorrin-4 Transmethylase, Domain 2"/>
    <property type="match status" value="1"/>
</dbReference>
<evidence type="ECO:0000259" key="7">
    <source>
        <dbReference type="Pfam" id="PF00590"/>
    </source>
</evidence>
<dbReference type="NCBIfam" id="TIGR01469">
    <property type="entry name" value="cobA_cysG_Cterm"/>
    <property type="match status" value="1"/>
</dbReference>
<evidence type="ECO:0000313" key="9">
    <source>
        <dbReference type="EMBL" id="KXB06385.1"/>
    </source>
</evidence>
<evidence type="ECO:0000256" key="3">
    <source>
        <dbReference type="ARBA" id="ARBA00022603"/>
    </source>
</evidence>
<dbReference type="InterPro" id="IPR036108">
    <property type="entry name" value="4pyrrol_syn_uPrphyn_synt_sf"/>
</dbReference>
<keyword evidence="4" id="KW-0808">Transferase</keyword>
<dbReference type="GO" id="GO:0019354">
    <property type="term" value="P:siroheme biosynthetic process"/>
    <property type="evidence" value="ECO:0007669"/>
    <property type="project" value="InterPro"/>
</dbReference>
<organism evidence="9 10">
    <name type="scientific">candidate division MSBL1 archaeon SCGC-AAA382F02</name>
    <dbReference type="NCBI Taxonomy" id="1698282"/>
    <lineage>
        <taxon>Archaea</taxon>
        <taxon>Methanobacteriati</taxon>
        <taxon>Methanobacteriota</taxon>
        <taxon>candidate division MSBL1</taxon>
    </lineage>
</organism>
<dbReference type="Gene3D" id="3.40.50.10090">
    <property type="match status" value="1"/>
</dbReference>
<dbReference type="PANTHER" id="PTHR45790">
    <property type="entry name" value="SIROHEME SYNTHASE-RELATED"/>
    <property type="match status" value="1"/>
</dbReference>
<dbReference type="GO" id="GO:0032259">
    <property type="term" value="P:methylation"/>
    <property type="evidence" value="ECO:0007669"/>
    <property type="project" value="UniProtKB-KW"/>
</dbReference>
<name>A0A133VIW2_9EURY</name>
<dbReference type="Pfam" id="PF00590">
    <property type="entry name" value="TP_methylase"/>
    <property type="match status" value="1"/>
</dbReference>
<dbReference type="AlphaFoldDB" id="A0A133VIW2"/>
<proteinExistence type="predicted"/>
<keyword evidence="3" id="KW-0489">Methyltransferase</keyword>
<evidence type="ECO:0000256" key="4">
    <source>
        <dbReference type="ARBA" id="ARBA00022679"/>
    </source>
</evidence>
<reference evidence="9 10" key="1">
    <citation type="journal article" date="2016" name="Sci. Rep.">
        <title>Metabolic traits of an uncultured archaeal lineage -MSBL1- from brine pools of the Red Sea.</title>
        <authorList>
            <person name="Mwirichia R."/>
            <person name="Alam I."/>
            <person name="Rashid M."/>
            <person name="Vinu M."/>
            <person name="Ba-Alawi W."/>
            <person name="Anthony Kamau A."/>
            <person name="Kamanda Ngugi D."/>
            <person name="Goker M."/>
            <person name="Klenk H.P."/>
            <person name="Bajic V."/>
            <person name="Stingl U."/>
        </authorList>
    </citation>
    <scope>NUCLEOTIDE SEQUENCE [LARGE SCALE GENOMIC DNA]</scope>
    <source>
        <strain evidence="9">SCGC-AAA382F02</strain>
    </source>
</reference>
<accession>A0A133VIW2</accession>
<gene>
    <name evidence="9" type="ORF">AKJ53_00495</name>
</gene>
<dbReference type="CDD" id="cd11642">
    <property type="entry name" value="SUMT"/>
    <property type="match status" value="1"/>
</dbReference>
<comment type="caution">
    <text evidence="9">The sequence shown here is derived from an EMBL/GenBank/DDBJ whole genome shotgun (WGS) entry which is preliminary data.</text>
</comment>
<keyword evidence="10" id="KW-1185">Reference proteome</keyword>
<dbReference type="SUPFAM" id="SSF53790">
    <property type="entry name" value="Tetrapyrrole methylase"/>
    <property type="match status" value="1"/>
</dbReference>